<dbReference type="Pfam" id="PF03703">
    <property type="entry name" value="bPH_2"/>
    <property type="match status" value="1"/>
</dbReference>
<evidence type="ECO:0000259" key="2">
    <source>
        <dbReference type="Pfam" id="PF03703"/>
    </source>
</evidence>
<keyword evidence="1" id="KW-0812">Transmembrane</keyword>
<dbReference type="OrthoDB" id="4350422at2"/>
<dbReference type="EMBL" id="FQUL01000001">
    <property type="protein sequence ID" value="SHE27345.1"/>
    <property type="molecule type" value="Genomic_DNA"/>
</dbReference>
<feature type="transmembrane region" description="Helical" evidence="1">
    <location>
        <begin position="65"/>
        <end position="86"/>
    </location>
</feature>
<dbReference type="AlphaFoldDB" id="A0A1M4S569"/>
<dbReference type="STRING" id="1121881.SAMN02745225_00057"/>
<keyword evidence="1" id="KW-0472">Membrane</keyword>
<name>A0A1M4S569_9ACTN</name>
<accession>A0A1M4S569</accession>
<keyword evidence="1" id="KW-1133">Transmembrane helix</keyword>
<feature type="transmembrane region" description="Helical" evidence="1">
    <location>
        <begin position="40"/>
        <end position="59"/>
    </location>
</feature>
<dbReference type="Proteomes" id="UP000184295">
    <property type="component" value="Unassembled WGS sequence"/>
</dbReference>
<dbReference type="InterPro" id="IPR005182">
    <property type="entry name" value="YdbS-like_PH"/>
</dbReference>
<dbReference type="RefSeq" id="WP_072787595.1">
    <property type="nucleotide sequence ID" value="NZ_FQUL01000001.1"/>
</dbReference>
<gene>
    <name evidence="3" type="ORF">SAMN02745225_00057</name>
</gene>
<keyword evidence="4" id="KW-1185">Reference proteome</keyword>
<feature type="domain" description="YdbS-like PH" evidence="2">
    <location>
        <begin position="91"/>
        <end position="162"/>
    </location>
</feature>
<evidence type="ECO:0000256" key="1">
    <source>
        <dbReference type="SAM" id="Phobius"/>
    </source>
</evidence>
<sequence length="233" mass="25690">MSAEVDGSRRYRALLKQTLQEDEDLVQVVRLKWVKLLRPGLVLLGAFLMALVIAAYLPLSLGYRTVLSLAVLVLGSGFFAYNWLFWKDEFMIITSKRVVLEKGVFTRSTKEIPLNKINNVSCQQSPFGRIFHYGNIEIASANLSGSEKIICVPEPLAVRSTIATASTKETPKAAVVPTVQADSSGPRTGGLVDDLERLALLLKEGMLTEREFQVAKDRLLHIDPSDQGSISAN</sequence>
<protein>
    <submittedName>
        <fullName evidence="3">PH domain-containing protein</fullName>
    </submittedName>
</protein>
<proteinExistence type="predicted"/>
<dbReference type="PANTHER" id="PTHR37938">
    <property type="entry name" value="BLL0215 PROTEIN"/>
    <property type="match status" value="1"/>
</dbReference>
<reference evidence="4" key="1">
    <citation type="submission" date="2016-11" db="EMBL/GenBank/DDBJ databases">
        <authorList>
            <person name="Varghese N."/>
            <person name="Submissions S."/>
        </authorList>
    </citation>
    <scope>NUCLEOTIDE SEQUENCE [LARGE SCALE GENOMIC DNA]</scope>
    <source>
        <strain evidence="4">DSM 19514</strain>
    </source>
</reference>
<evidence type="ECO:0000313" key="4">
    <source>
        <dbReference type="Proteomes" id="UP000184295"/>
    </source>
</evidence>
<organism evidence="3 4">
    <name type="scientific">Ferrithrix thermotolerans DSM 19514</name>
    <dbReference type="NCBI Taxonomy" id="1121881"/>
    <lineage>
        <taxon>Bacteria</taxon>
        <taxon>Bacillati</taxon>
        <taxon>Actinomycetota</taxon>
        <taxon>Acidimicrobiia</taxon>
        <taxon>Acidimicrobiales</taxon>
        <taxon>Acidimicrobiaceae</taxon>
        <taxon>Ferrithrix</taxon>
    </lineage>
</organism>
<dbReference type="PANTHER" id="PTHR37938:SF1">
    <property type="entry name" value="BLL0215 PROTEIN"/>
    <property type="match status" value="1"/>
</dbReference>
<evidence type="ECO:0000313" key="3">
    <source>
        <dbReference type="EMBL" id="SHE27345.1"/>
    </source>
</evidence>